<keyword evidence="10" id="KW-0121">Carboxypeptidase</keyword>
<dbReference type="EC" id="3.4.15.6" evidence="4"/>
<evidence type="ECO:0000256" key="4">
    <source>
        <dbReference type="ARBA" id="ARBA00013115"/>
    </source>
</evidence>
<evidence type="ECO:0000256" key="8">
    <source>
        <dbReference type="ARBA" id="ARBA00022825"/>
    </source>
</evidence>
<dbReference type="Gene3D" id="3.40.50.880">
    <property type="match status" value="1"/>
</dbReference>
<dbReference type="Pfam" id="PF03575">
    <property type="entry name" value="Peptidase_S51"/>
    <property type="match status" value="1"/>
</dbReference>
<organism evidence="10">
    <name type="scientific">Schlesneria paludicola</name>
    <dbReference type="NCBI Taxonomy" id="360056"/>
    <lineage>
        <taxon>Bacteria</taxon>
        <taxon>Pseudomonadati</taxon>
        <taxon>Planctomycetota</taxon>
        <taxon>Planctomycetia</taxon>
        <taxon>Planctomycetales</taxon>
        <taxon>Planctomycetaceae</taxon>
        <taxon>Schlesneria</taxon>
    </lineage>
</organism>
<evidence type="ECO:0000256" key="9">
    <source>
        <dbReference type="SAM" id="MobiDB-lite"/>
    </source>
</evidence>
<dbReference type="CDD" id="cd03145">
    <property type="entry name" value="GAT1_cyanophycinase"/>
    <property type="match status" value="1"/>
</dbReference>
<dbReference type="NCBIfam" id="TIGR02069">
    <property type="entry name" value="cyanophycinase"/>
    <property type="match status" value="1"/>
</dbReference>
<proteinExistence type="inferred from homology"/>
<evidence type="ECO:0000256" key="6">
    <source>
        <dbReference type="ARBA" id="ARBA00022670"/>
    </source>
</evidence>
<dbReference type="GO" id="GO:0008236">
    <property type="term" value="F:serine-type peptidase activity"/>
    <property type="evidence" value="ECO:0007669"/>
    <property type="project" value="UniProtKB-KW"/>
</dbReference>
<keyword evidence="7 10" id="KW-0378">Hydrolase</keyword>
<evidence type="ECO:0000256" key="1">
    <source>
        <dbReference type="ARBA" id="ARBA00001092"/>
    </source>
</evidence>
<dbReference type="InterPro" id="IPR029062">
    <property type="entry name" value="Class_I_gatase-like"/>
</dbReference>
<comment type="caution">
    <text evidence="10">The sequence shown here is derived from an EMBL/GenBank/DDBJ whole genome shotgun (WGS) entry which is preliminary data.</text>
</comment>
<feature type="region of interest" description="Disordered" evidence="9">
    <location>
        <begin position="1"/>
        <end position="22"/>
    </location>
</feature>
<dbReference type="GO" id="GO:0006508">
    <property type="term" value="P:proteolysis"/>
    <property type="evidence" value="ECO:0007669"/>
    <property type="project" value="UniProtKB-KW"/>
</dbReference>
<dbReference type="PANTHER" id="PTHR36175:SF1">
    <property type="entry name" value="CYANOPHYCINASE"/>
    <property type="match status" value="1"/>
</dbReference>
<dbReference type="InterPro" id="IPR011811">
    <property type="entry name" value="Peptidase_S51_cyanophycinase"/>
</dbReference>
<sequence>MSWRRPLTGGSGSCSARDGFEETHMAPHPPGKWLRLPPRVRWIGWAVVLTFAVWGGSSVRDRILRLTSDTETGPLIRSREAGLLFLVGGGELPERVSREFLELAGGHEARLVVIPGASVDELELDRYREEWRDRGALDVTVLHADSRTVANDPRFSEPLLHANAVWLGGGQQTWFTAWYRGTLVENRLKELLARGGVIGGTSAGASAVSAVMVAGGRRGEPVISNGLGLLTDAVVDQHFFKRNRPGRLMTLLERHPELIGLGIDEGTAAVIELRSQRMTVVGDSYVMAVASNGSSKFPRIEVLKSGDSLTFDQLRRPPASELPVWLEDAILTAE</sequence>
<keyword evidence="8" id="KW-0720">Serine protease</keyword>
<dbReference type="SUPFAM" id="SSF52317">
    <property type="entry name" value="Class I glutamine amidotransferase-like"/>
    <property type="match status" value="1"/>
</dbReference>
<evidence type="ECO:0000256" key="3">
    <source>
        <dbReference type="ARBA" id="ARBA00006534"/>
    </source>
</evidence>
<dbReference type="GO" id="GO:0008241">
    <property type="term" value="F:peptidyl-dipeptidase activity"/>
    <property type="evidence" value="ECO:0007669"/>
    <property type="project" value="UniProtKB-EC"/>
</dbReference>
<comment type="function">
    <text evidence="2">Exopeptidase that catalyzes the hydrolytic cleavage of multi-L-arginyl-poly-L-aspartic acid (cyanophycin; a water-insoluble reserve polymer) into aspartate-arginine dipeptides.</text>
</comment>
<evidence type="ECO:0000256" key="5">
    <source>
        <dbReference type="ARBA" id="ARBA00015719"/>
    </source>
</evidence>
<protein>
    <recommendedName>
        <fullName evidence="5">Cyanophycinase</fullName>
        <ecNumber evidence="4">3.4.15.6</ecNumber>
    </recommendedName>
</protein>
<evidence type="ECO:0000313" key="10">
    <source>
        <dbReference type="EMBL" id="HEN15496.1"/>
    </source>
</evidence>
<name>A0A7C2PAF6_9PLAN</name>
<dbReference type="GO" id="GO:0004180">
    <property type="term" value="F:carboxypeptidase activity"/>
    <property type="evidence" value="ECO:0007669"/>
    <property type="project" value="UniProtKB-KW"/>
</dbReference>
<reference evidence="10" key="1">
    <citation type="journal article" date="2020" name="mSystems">
        <title>Genome- and Community-Level Interaction Insights into Carbon Utilization and Element Cycling Functions of Hydrothermarchaeota in Hydrothermal Sediment.</title>
        <authorList>
            <person name="Zhou Z."/>
            <person name="Liu Y."/>
            <person name="Xu W."/>
            <person name="Pan J."/>
            <person name="Luo Z.H."/>
            <person name="Li M."/>
        </authorList>
    </citation>
    <scope>NUCLEOTIDE SEQUENCE [LARGE SCALE GENOMIC DNA]</scope>
    <source>
        <strain evidence="10">SpSt-339</strain>
    </source>
</reference>
<keyword evidence="6" id="KW-0645">Protease</keyword>
<comment type="catalytic activity">
    <reaction evidence="1">
        <text>[L-4-(L-arginin-2-N-yl)aspartate](n) + H2O = [L-4-(L-arginin-2-N-yl)aspartate](n-1) + L-4-(L-arginin-2-N-yl)aspartate</text>
        <dbReference type="Rhea" id="RHEA:12845"/>
        <dbReference type="Rhea" id="RHEA-COMP:13728"/>
        <dbReference type="Rhea" id="RHEA-COMP:13734"/>
        <dbReference type="ChEBI" id="CHEBI:15377"/>
        <dbReference type="ChEBI" id="CHEBI:137986"/>
        <dbReference type="ChEBI" id="CHEBI:137991"/>
        <dbReference type="EC" id="3.4.15.6"/>
    </reaction>
</comment>
<gene>
    <name evidence="10" type="ORF">ENQ76_08525</name>
</gene>
<evidence type="ECO:0000256" key="7">
    <source>
        <dbReference type="ARBA" id="ARBA00022801"/>
    </source>
</evidence>
<dbReference type="AlphaFoldDB" id="A0A7C2PAF6"/>
<dbReference type="PANTHER" id="PTHR36175">
    <property type="entry name" value="CYANOPHYCINASE"/>
    <property type="match status" value="1"/>
</dbReference>
<evidence type="ECO:0000256" key="2">
    <source>
        <dbReference type="ARBA" id="ARBA00002039"/>
    </source>
</evidence>
<dbReference type="EMBL" id="DSOK01000245">
    <property type="protein sequence ID" value="HEN15496.1"/>
    <property type="molecule type" value="Genomic_DNA"/>
</dbReference>
<dbReference type="InterPro" id="IPR005320">
    <property type="entry name" value="Peptidase_S51"/>
</dbReference>
<comment type="similarity">
    <text evidence="3">Belongs to the peptidase S51 family.</text>
</comment>
<accession>A0A7C2PAF6</accession>